<evidence type="ECO:0000256" key="7">
    <source>
        <dbReference type="ARBA" id="ARBA00022989"/>
    </source>
</evidence>
<keyword evidence="11" id="KW-1185">Reference proteome</keyword>
<gene>
    <name evidence="10" type="ORF">POPTR_005G093600</name>
</gene>
<evidence type="ECO:0000256" key="1">
    <source>
        <dbReference type="ARBA" id="ARBA00001946"/>
    </source>
</evidence>
<dbReference type="InterPro" id="IPR030470">
    <property type="entry name" value="UbiA_prenylTrfase_CS"/>
</dbReference>
<dbReference type="Gene3D" id="1.10.357.140">
    <property type="entry name" value="UbiA prenyltransferase"/>
    <property type="match status" value="1"/>
</dbReference>
<feature type="transmembrane region" description="Helical" evidence="9">
    <location>
        <begin position="269"/>
        <end position="289"/>
    </location>
</feature>
<accession>A0A3N7EYX8</accession>
<dbReference type="GO" id="GO:0016020">
    <property type="term" value="C:membrane"/>
    <property type="evidence" value="ECO:0007669"/>
    <property type="project" value="UniProtKB-SubCell"/>
</dbReference>
<comment type="pathway">
    <text evidence="3">Secondary metabolite biosynthesis.</text>
</comment>
<keyword evidence="7 9" id="KW-1133">Transmembrane helix</keyword>
<keyword evidence="6 9" id="KW-0812">Transmembrane</keyword>
<sequence>MSFLLRRSITGTTRFLSASRYVSTTSPNTYYISHCLLLSQNQIPTFPSNLSFMREISTFSSSKDKKQQDGELSMGGKVSWVDVYLPRQVRPYAHLARIDKQIGTWLLAWPTMWSITLAAAPGNLPDYKMIGLFALGSLLVRSIACTINDILDRDIDAKVDRTKRRPLASGVLKPSQGVLFLGFQLFLGLGILLQLNNYSRVLGVLSMFLVFTYPLMKRFTYWDKEDDLKVGVKSTALLFGDSTKEWISGFGIACIGGLALSGFNADLGWPFYAFLAAGSGQLAWQIWTVNLSCPADCSRKFVSNKWFGAIVFSGVLLGRLWS</sequence>
<feature type="transmembrane region" description="Helical" evidence="9">
    <location>
        <begin position="198"/>
        <end position="216"/>
    </location>
</feature>
<reference evidence="10 11" key="1">
    <citation type="journal article" date="2006" name="Science">
        <title>The genome of black cottonwood, Populus trichocarpa (Torr. &amp; Gray).</title>
        <authorList>
            <person name="Tuskan G.A."/>
            <person name="Difazio S."/>
            <person name="Jansson S."/>
            <person name="Bohlmann J."/>
            <person name="Grigoriev I."/>
            <person name="Hellsten U."/>
            <person name="Putnam N."/>
            <person name="Ralph S."/>
            <person name="Rombauts S."/>
            <person name="Salamov A."/>
            <person name="Schein J."/>
            <person name="Sterck L."/>
            <person name="Aerts A."/>
            <person name="Bhalerao R.R."/>
            <person name="Bhalerao R.P."/>
            <person name="Blaudez D."/>
            <person name="Boerjan W."/>
            <person name="Brun A."/>
            <person name="Brunner A."/>
            <person name="Busov V."/>
            <person name="Campbell M."/>
            <person name="Carlson J."/>
            <person name="Chalot M."/>
            <person name="Chapman J."/>
            <person name="Chen G.L."/>
            <person name="Cooper D."/>
            <person name="Coutinho P.M."/>
            <person name="Couturier J."/>
            <person name="Covert S."/>
            <person name="Cronk Q."/>
            <person name="Cunningham R."/>
            <person name="Davis J."/>
            <person name="Degroeve S."/>
            <person name="Dejardin A."/>
            <person name="Depamphilis C."/>
            <person name="Detter J."/>
            <person name="Dirks B."/>
            <person name="Dubchak I."/>
            <person name="Duplessis S."/>
            <person name="Ehlting J."/>
            <person name="Ellis B."/>
            <person name="Gendler K."/>
            <person name="Goodstein D."/>
            <person name="Gribskov M."/>
            <person name="Grimwood J."/>
            <person name="Groover A."/>
            <person name="Gunter L."/>
            <person name="Hamberger B."/>
            <person name="Heinze B."/>
            <person name="Helariutta Y."/>
            <person name="Henrissat B."/>
            <person name="Holligan D."/>
            <person name="Holt R."/>
            <person name="Huang W."/>
            <person name="Islam-Faridi N."/>
            <person name="Jones S."/>
            <person name="Jones-Rhoades M."/>
            <person name="Jorgensen R."/>
            <person name="Joshi C."/>
            <person name="Kangasjarvi J."/>
            <person name="Karlsson J."/>
            <person name="Kelleher C."/>
            <person name="Kirkpatrick R."/>
            <person name="Kirst M."/>
            <person name="Kohler A."/>
            <person name="Kalluri U."/>
            <person name="Larimer F."/>
            <person name="Leebens-Mack J."/>
            <person name="Leple J.C."/>
            <person name="Locascio P."/>
            <person name="Lou Y."/>
            <person name="Lucas S."/>
            <person name="Martin F."/>
            <person name="Montanini B."/>
            <person name="Napoli C."/>
            <person name="Nelson D.R."/>
            <person name="Nelson C."/>
            <person name="Nieminen K."/>
            <person name="Nilsson O."/>
            <person name="Pereda V."/>
            <person name="Peter G."/>
            <person name="Philippe R."/>
            <person name="Pilate G."/>
            <person name="Poliakov A."/>
            <person name="Razumovskaya J."/>
            <person name="Richardson P."/>
            <person name="Rinaldi C."/>
            <person name="Ritland K."/>
            <person name="Rouze P."/>
            <person name="Ryaboy D."/>
            <person name="Schmutz J."/>
            <person name="Schrader J."/>
            <person name="Segerman B."/>
            <person name="Shin H."/>
            <person name="Siddiqui A."/>
            <person name="Sterky F."/>
            <person name="Terry A."/>
            <person name="Tsai C.J."/>
            <person name="Uberbacher E."/>
            <person name="Unneberg P."/>
            <person name="Vahala J."/>
            <person name="Wall K."/>
            <person name="Wessler S."/>
            <person name="Yang G."/>
            <person name="Yin T."/>
            <person name="Douglas C."/>
            <person name="Marra M."/>
            <person name="Sandberg G."/>
            <person name="Van de Peer Y."/>
            <person name="Rokhsar D."/>
        </authorList>
    </citation>
    <scope>NUCLEOTIDE SEQUENCE [LARGE SCALE GENOMIC DNA]</scope>
    <source>
        <strain evidence="11">cv. Nisqually</strain>
    </source>
</reference>
<feature type="transmembrane region" description="Helical" evidence="9">
    <location>
        <begin position="301"/>
        <end position="321"/>
    </location>
</feature>
<organism evidence="10 11">
    <name type="scientific">Populus trichocarpa</name>
    <name type="common">Western balsam poplar</name>
    <name type="synonym">Populus balsamifera subsp. trichocarpa</name>
    <dbReference type="NCBI Taxonomy" id="3694"/>
    <lineage>
        <taxon>Eukaryota</taxon>
        <taxon>Viridiplantae</taxon>
        <taxon>Streptophyta</taxon>
        <taxon>Embryophyta</taxon>
        <taxon>Tracheophyta</taxon>
        <taxon>Spermatophyta</taxon>
        <taxon>Magnoliopsida</taxon>
        <taxon>eudicotyledons</taxon>
        <taxon>Gunneridae</taxon>
        <taxon>Pentapetalae</taxon>
        <taxon>rosids</taxon>
        <taxon>fabids</taxon>
        <taxon>Malpighiales</taxon>
        <taxon>Salicaceae</taxon>
        <taxon>Saliceae</taxon>
        <taxon>Populus</taxon>
    </lineage>
</organism>
<dbReference type="PANTHER" id="PTHR11048:SF28">
    <property type="entry name" value="4-HYDROXYBENZOATE POLYPRENYLTRANSFERASE, MITOCHONDRIAL"/>
    <property type="match status" value="1"/>
</dbReference>
<keyword evidence="8 9" id="KW-0472">Membrane</keyword>
<dbReference type="CDD" id="cd13959">
    <property type="entry name" value="PT_UbiA_COQ2"/>
    <property type="match status" value="1"/>
</dbReference>
<feature type="transmembrane region" description="Helical" evidence="9">
    <location>
        <begin position="105"/>
        <end position="124"/>
    </location>
</feature>
<protein>
    <submittedName>
        <fullName evidence="10">Uncharacterized protein</fullName>
    </submittedName>
</protein>
<keyword evidence="5" id="KW-0808">Transferase</keyword>
<feature type="transmembrane region" description="Helical" evidence="9">
    <location>
        <begin position="171"/>
        <end position="192"/>
    </location>
</feature>
<name>A0A3N7EYX8_POPTR</name>
<comment type="similarity">
    <text evidence="4">Belongs to the UbiA prenyltransferase family.</text>
</comment>
<proteinExistence type="inferred from homology"/>
<dbReference type="PANTHER" id="PTHR11048">
    <property type="entry name" value="PRENYLTRANSFERASES"/>
    <property type="match status" value="1"/>
</dbReference>
<evidence type="ECO:0000256" key="8">
    <source>
        <dbReference type="ARBA" id="ARBA00023136"/>
    </source>
</evidence>
<dbReference type="InterPro" id="IPR000537">
    <property type="entry name" value="UbiA_prenyltransferase"/>
</dbReference>
<feature type="transmembrane region" description="Helical" evidence="9">
    <location>
        <begin position="130"/>
        <end position="151"/>
    </location>
</feature>
<evidence type="ECO:0000256" key="4">
    <source>
        <dbReference type="ARBA" id="ARBA00005985"/>
    </source>
</evidence>
<evidence type="ECO:0000256" key="9">
    <source>
        <dbReference type="SAM" id="Phobius"/>
    </source>
</evidence>
<evidence type="ECO:0000313" key="10">
    <source>
        <dbReference type="EMBL" id="RQO90299.1"/>
    </source>
</evidence>
<dbReference type="GO" id="GO:0016765">
    <property type="term" value="F:transferase activity, transferring alkyl or aryl (other than methyl) groups"/>
    <property type="evidence" value="ECO:0007669"/>
    <property type="project" value="InterPro"/>
</dbReference>
<dbReference type="Pfam" id="PF01040">
    <property type="entry name" value="UbiA"/>
    <property type="match status" value="1"/>
</dbReference>
<comment type="cofactor">
    <cofactor evidence="1">
        <name>Mg(2+)</name>
        <dbReference type="ChEBI" id="CHEBI:18420"/>
    </cofactor>
</comment>
<evidence type="ECO:0000256" key="2">
    <source>
        <dbReference type="ARBA" id="ARBA00004141"/>
    </source>
</evidence>
<comment type="subcellular location">
    <subcellularLocation>
        <location evidence="2">Membrane</location>
        <topology evidence="2">Multi-pass membrane protein</topology>
    </subcellularLocation>
</comment>
<dbReference type="FunFam" id="1.10.357.140:FF:000008">
    <property type="entry name" value="4-hydroxybenzoate octaprenyltransferase"/>
    <property type="match status" value="1"/>
</dbReference>
<evidence type="ECO:0000256" key="6">
    <source>
        <dbReference type="ARBA" id="ARBA00022692"/>
    </source>
</evidence>
<dbReference type="PROSITE" id="PS00943">
    <property type="entry name" value="UBIA"/>
    <property type="match status" value="1"/>
</dbReference>
<dbReference type="EMBL" id="CM009294">
    <property type="protein sequence ID" value="RQO90299.1"/>
    <property type="molecule type" value="Genomic_DNA"/>
</dbReference>
<dbReference type="InterPro" id="IPR044878">
    <property type="entry name" value="UbiA_sf"/>
</dbReference>
<evidence type="ECO:0000256" key="5">
    <source>
        <dbReference type="ARBA" id="ARBA00022679"/>
    </source>
</evidence>
<dbReference type="AlphaFoldDB" id="A0A3N7EYX8"/>
<dbReference type="FunFam" id="1.20.120.1780:FF:000001">
    <property type="entry name" value="4-hydroxybenzoate octaprenyltransferase"/>
    <property type="match status" value="1"/>
</dbReference>
<feature type="transmembrane region" description="Helical" evidence="9">
    <location>
        <begin position="246"/>
        <end position="263"/>
    </location>
</feature>
<dbReference type="InterPro" id="IPR039653">
    <property type="entry name" value="Prenyltransferase"/>
</dbReference>
<evidence type="ECO:0000313" key="11">
    <source>
        <dbReference type="Proteomes" id="UP000006729"/>
    </source>
</evidence>
<evidence type="ECO:0000256" key="3">
    <source>
        <dbReference type="ARBA" id="ARBA00005179"/>
    </source>
</evidence>
<dbReference type="Proteomes" id="UP000006729">
    <property type="component" value="Chromosome 5"/>
</dbReference>